<proteinExistence type="predicted"/>
<reference evidence="3" key="1">
    <citation type="submission" date="2016-10" db="EMBL/GenBank/DDBJ databases">
        <authorList>
            <person name="Varghese N."/>
            <person name="Submissions S."/>
        </authorList>
    </citation>
    <scope>NUCLEOTIDE SEQUENCE [LARGE SCALE GENOMIC DNA]</scope>
    <source>
        <strain evidence="3">DSM 19482</strain>
    </source>
</reference>
<dbReference type="NCBIfam" id="TIGR01200">
    <property type="entry name" value="GLPGLI"/>
    <property type="match status" value="1"/>
</dbReference>
<sequence>MKTNFIAFLLLIGCFAQAQNYRYIYDVVYKKDSTSEITSKENYNLDIKKDEILYYTRDYFIADSLIVNDIPFPKNAKLNTSNIIRHKPGSNQFEDYDLLENTVLKLATSDHQIWKLSDEKKEINQLKLQKATSRWAGRNWTAWFCETIPFPEGPYKFRGLPGLIVELYDDKGNYHFALVKSEKLGRTDDNQFLAAAKEMGTAVTWEKYKSAKLQYYESPVNYIKNGLGTSNDNEFFLNDGTVVTAANSREINANLRKAIKKYNNPIELTRIINYP</sequence>
<evidence type="ECO:0000313" key="2">
    <source>
        <dbReference type="EMBL" id="SIT96575.1"/>
    </source>
</evidence>
<organism evidence="2 3">
    <name type="scientific">Epilithonimonas bovis DSM 19482</name>
    <dbReference type="NCBI Taxonomy" id="1121284"/>
    <lineage>
        <taxon>Bacteria</taxon>
        <taxon>Pseudomonadati</taxon>
        <taxon>Bacteroidota</taxon>
        <taxon>Flavobacteriia</taxon>
        <taxon>Flavobacteriales</taxon>
        <taxon>Weeksellaceae</taxon>
        <taxon>Chryseobacterium group</taxon>
        <taxon>Epilithonimonas</taxon>
    </lineage>
</organism>
<name>A0A1U7PSM9_9FLAO</name>
<accession>A0A1U7PSM9</accession>
<dbReference type="STRING" id="1121284.SAMN05660493_01263"/>
<feature type="chain" id="PRO_5011962265" evidence="1">
    <location>
        <begin position="19"/>
        <end position="275"/>
    </location>
</feature>
<feature type="signal peptide" evidence="1">
    <location>
        <begin position="1"/>
        <end position="18"/>
    </location>
</feature>
<dbReference type="AlphaFoldDB" id="A0A1U7PSM9"/>
<dbReference type="EMBL" id="FTPU01000011">
    <property type="protein sequence ID" value="SIT96575.1"/>
    <property type="molecule type" value="Genomic_DNA"/>
</dbReference>
<keyword evidence="1" id="KW-0732">Signal</keyword>
<evidence type="ECO:0000313" key="3">
    <source>
        <dbReference type="Proteomes" id="UP000187261"/>
    </source>
</evidence>
<dbReference type="Pfam" id="PF09697">
    <property type="entry name" value="Porph_ging"/>
    <property type="match status" value="1"/>
</dbReference>
<dbReference type="InterPro" id="IPR005901">
    <property type="entry name" value="GLPGLI"/>
</dbReference>
<keyword evidence="3" id="KW-1185">Reference proteome</keyword>
<gene>
    <name evidence="2" type="ORF">SAMN05660493_01263</name>
</gene>
<evidence type="ECO:0000256" key="1">
    <source>
        <dbReference type="SAM" id="SignalP"/>
    </source>
</evidence>
<dbReference type="Proteomes" id="UP000187261">
    <property type="component" value="Unassembled WGS sequence"/>
</dbReference>
<protein>
    <submittedName>
        <fullName evidence="2">GLPGLI family protein</fullName>
    </submittedName>
</protein>